<dbReference type="EMBL" id="BMZO01000009">
    <property type="protein sequence ID" value="GHC76593.1"/>
    <property type="molecule type" value="Genomic_DNA"/>
</dbReference>
<proteinExistence type="predicted"/>
<reference evidence="3" key="2">
    <citation type="submission" date="2020-09" db="EMBL/GenBank/DDBJ databases">
        <authorList>
            <person name="Sun Q."/>
            <person name="Kim S."/>
        </authorList>
    </citation>
    <scope>NUCLEOTIDE SEQUENCE</scope>
    <source>
        <strain evidence="3">KCTC 42097</strain>
    </source>
</reference>
<accession>A0A8J3DPD0</accession>
<keyword evidence="4" id="KW-1185">Reference proteome</keyword>
<protein>
    <recommendedName>
        <fullName evidence="2">Anti-sigma factor NepR domain-containing protein</fullName>
    </recommendedName>
</protein>
<feature type="domain" description="Anti-sigma factor NepR" evidence="2">
    <location>
        <begin position="29"/>
        <end position="61"/>
    </location>
</feature>
<feature type="compositionally biased region" description="Polar residues" evidence="1">
    <location>
        <begin position="1"/>
        <end position="13"/>
    </location>
</feature>
<dbReference type="AlphaFoldDB" id="A0A8J3DPD0"/>
<feature type="region of interest" description="Disordered" evidence="1">
    <location>
        <begin position="1"/>
        <end position="26"/>
    </location>
</feature>
<sequence>MNRMSNKTENTTPVFPPAEHTKDALGANSEVARKLKQYYDELVTEEIPDRFADLLNQLEKVEMTKAKG</sequence>
<evidence type="ECO:0000256" key="1">
    <source>
        <dbReference type="SAM" id="MobiDB-lite"/>
    </source>
</evidence>
<comment type="caution">
    <text evidence="3">The sequence shown here is derived from an EMBL/GenBank/DDBJ whole genome shotgun (WGS) entry which is preliminary data.</text>
</comment>
<gene>
    <name evidence="3" type="ORF">GCM10010136_27410</name>
</gene>
<name>A0A8J3DPD0_9HYPH</name>
<reference evidence="3" key="1">
    <citation type="journal article" date="2014" name="Int. J. Syst. Evol. Microbiol.">
        <title>Complete genome sequence of Corynebacterium casei LMG S-19264T (=DSM 44701T), isolated from a smear-ripened cheese.</title>
        <authorList>
            <consortium name="US DOE Joint Genome Institute (JGI-PGF)"/>
            <person name="Walter F."/>
            <person name="Albersmeier A."/>
            <person name="Kalinowski J."/>
            <person name="Ruckert C."/>
        </authorList>
    </citation>
    <scope>NUCLEOTIDE SEQUENCE</scope>
    <source>
        <strain evidence="3">KCTC 42097</strain>
    </source>
</reference>
<evidence type="ECO:0000313" key="3">
    <source>
        <dbReference type="EMBL" id="GHC76593.1"/>
    </source>
</evidence>
<dbReference type="Proteomes" id="UP000641137">
    <property type="component" value="Unassembled WGS sequence"/>
</dbReference>
<dbReference type="Pfam" id="PF18557">
    <property type="entry name" value="NepR"/>
    <property type="match status" value="1"/>
</dbReference>
<organism evidence="3 4">
    <name type="scientific">Limoniibacter endophyticus</name>
    <dbReference type="NCBI Taxonomy" id="1565040"/>
    <lineage>
        <taxon>Bacteria</taxon>
        <taxon>Pseudomonadati</taxon>
        <taxon>Pseudomonadota</taxon>
        <taxon>Alphaproteobacteria</taxon>
        <taxon>Hyphomicrobiales</taxon>
        <taxon>Bartonellaceae</taxon>
        <taxon>Limoniibacter</taxon>
    </lineage>
</organism>
<dbReference type="InterPro" id="IPR041649">
    <property type="entry name" value="NepR"/>
</dbReference>
<evidence type="ECO:0000259" key="2">
    <source>
        <dbReference type="Pfam" id="PF18557"/>
    </source>
</evidence>
<evidence type="ECO:0000313" key="4">
    <source>
        <dbReference type="Proteomes" id="UP000641137"/>
    </source>
</evidence>